<organism evidence="3 4">
    <name type="scientific">Brevibacterium luteolum</name>
    <dbReference type="NCBI Taxonomy" id="199591"/>
    <lineage>
        <taxon>Bacteria</taxon>
        <taxon>Bacillati</taxon>
        <taxon>Actinomycetota</taxon>
        <taxon>Actinomycetes</taxon>
        <taxon>Micrococcales</taxon>
        <taxon>Brevibacteriaceae</taxon>
        <taxon>Brevibacterium</taxon>
    </lineage>
</organism>
<evidence type="ECO:0000313" key="4">
    <source>
        <dbReference type="Proteomes" id="UP000235703"/>
    </source>
</evidence>
<dbReference type="RefSeq" id="WP_102161731.1">
    <property type="nucleotide sequence ID" value="NZ_PNFZ01000002.1"/>
</dbReference>
<dbReference type="GO" id="GO:0004371">
    <property type="term" value="F:glycerone kinase activity"/>
    <property type="evidence" value="ECO:0007669"/>
    <property type="project" value="InterPro"/>
</dbReference>
<gene>
    <name evidence="3" type="ORF">CJ198_06335</name>
</gene>
<feature type="compositionally biased region" description="Low complexity" evidence="1">
    <location>
        <begin position="225"/>
        <end position="242"/>
    </location>
</feature>
<dbReference type="Pfam" id="PF13684">
    <property type="entry name" value="FakA-like_C"/>
    <property type="match status" value="1"/>
</dbReference>
<evidence type="ECO:0000259" key="2">
    <source>
        <dbReference type="PROSITE" id="PS51480"/>
    </source>
</evidence>
<dbReference type="Gene3D" id="1.25.40.340">
    <property type="match status" value="1"/>
</dbReference>
<dbReference type="InterPro" id="IPR033470">
    <property type="entry name" value="FakA-like_C"/>
</dbReference>
<evidence type="ECO:0000256" key="1">
    <source>
        <dbReference type="SAM" id="MobiDB-lite"/>
    </source>
</evidence>
<dbReference type="GO" id="GO:0006071">
    <property type="term" value="P:glycerol metabolic process"/>
    <property type="evidence" value="ECO:0007669"/>
    <property type="project" value="InterPro"/>
</dbReference>
<dbReference type="Pfam" id="PF02734">
    <property type="entry name" value="Dak2"/>
    <property type="match status" value="1"/>
</dbReference>
<dbReference type="PANTHER" id="PTHR33434">
    <property type="entry name" value="DEGV DOMAIN-CONTAINING PROTEIN DR_1986-RELATED"/>
    <property type="match status" value="1"/>
</dbReference>
<dbReference type="OrthoDB" id="9760324at2"/>
<dbReference type="Proteomes" id="UP000235703">
    <property type="component" value="Unassembled WGS sequence"/>
</dbReference>
<evidence type="ECO:0000313" key="3">
    <source>
        <dbReference type="EMBL" id="PMB98902.1"/>
    </source>
</evidence>
<dbReference type="EMBL" id="PNFZ01000002">
    <property type="protein sequence ID" value="PMB98902.1"/>
    <property type="molecule type" value="Genomic_DNA"/>
</dbReference>
<feature type="region of interest" description="Disordered" evidence="1">
    <location>
        <begin position="225"/>
        <end position="245"/>
    </location>
</feature>
<feature type="domain" description="DhaL" evidence="2">
    <location>
        <begin position="12"/>
        <end position="205"/>
    </location>
</feature>
<accession>A0A2N6PJN0</accession>
<dbReference type="SUPFAM" id="SSF101473">
    <property type="entry name" value="DhaL-like"/>
    <property type="match status" value="1"/>
</dbReference>
<dbReference type="SMART" id="SM01121">
    <property type="entry name" value="Dak1_2"/>
    <property type="match status" value="1"/>
</dbReference>
<comment type="caution">
    <text evidence="3">The sequence shown here is derived from an EMBL/GenBank/DDBJ whole genome shotgun (WGS) entry which is preliminary data.</text>
</comment>
<sequence>MDERDALNINGRLAARWARRTVERLRRERNDINAINVFPVADGDTGSNLYHTVRSAYRAVENLRGAVTLSDVIGAMATGALRGARGNSGLILSVALRGVADALDGVTDLDAPTFAGALELAAARARTAVAAPVDGTMLTVLEAMASEAREQADAGADLIRLIAAVRETSQQALLETTGQLPALSEANVVDAGSSGIVELFDLLYLTVTGEDPADHPALHAAHLTTTTGGSTASGTDTGGEADAAAEECREPSAGALLHTGEQGFELVFYVAERRDRTRRVKKTLTAAGGDSIVVSWPMTHVHVPSEDTALETLRACADLGIDRLRVEDLSVTGGRTLATTVIAVCSGVGMLFACALQDAHAVNADGAAVTEQIDELIAEADAPVIVVPDSAHLLGELRRRYGHGSEATSSLHSAGSEARQPVSIVRSRSAAAVLSALAVYDSAAPAAEAFEDMAESASATRVGGVVRAERSSAGPLIYDRSDLLTIIDGRIRSVEQNPADAVIACADRLLGAGGEVMTIVTGAQLPASATDALLRHVETRHPLVTVDIVHSEHPEGCAVLGVE</sequence>
<proteinExistence type="predicted"/>
<name>A0A2N6PJN0_9MICO</name>
<dbReference type="SMART" id="SM01120">
    <property type="entry name" value="Dak2"/>
    <property type="match status" value="1"/>
</dbReference>
<dbReference type="InterPro" id="IPR004007">
    <property type="entry name" value="DhaL_dom"/>
</dbReference>
<dbReference type="PROSITE" id="PS51480">
    <property type="entry name" value="DHAL"/>
    <property type="match status" value="1"/>
</dbReference>
<dbReference type="InterPro" id="IPR050270">
    <property type="entry name" value="DegV_domain_contain"/>
</dbReference>
<protein>
    <submittedName>
        <fullName evidence="3">DAK2 domain fusion protein YloV</fullName>
    </submittedName>
</protein>
<dbReference type="AlphaFoldDB" id="A0A2N6PJN0"/>
<dbReference type="PANTHER" id="PTHR33434:SF4">
    <property type="entry name" value="PHOSPHATASE PROTEIN"/>
    <property type="match status" value="1"/>
</dbReference>
<keyword evidence="4" id="KW-1185">Reference proteome</keyword>
<reference evidence="3 4" key="1">
    <citation type="submission" date="2017-09" db="EMBL/GenBank/DDBJ databases">
        <title>Bacterial strain isolated from the female urinary microbiota.</title>
        <authorList>
            <person name="Thomas-White K."/>
            <person name="Kumar N."/>
            <person name="Forster S."/>
            <person name="Putonti C."/>
            <person name="Lawley T."/>
            <person name="Wolfe A.J."/>
        </authorList>
    </citation>
    <scope>NUCLEOTIDE SEQUENCE [LARGE SCALE GENOMIC DNA]</scope>
    <source>
        <strain evidence="3 4">UMB0680</strain>
    </source>
</reference>
<dbReference type="InterPro" id="IPR036117">
    <property type="entry name" value="DhaL_dom_sf"/>
</dbReference>